<evidence type="ECO:0000313" key="8">
    <source>
        <dbReference type="Proteomes" id="UP000228934"/>
    </source>
</evidence>
<evidence type="ECO:0000256" key="3">
    <source>
        <dbReference type="ARBA" id="ARBA00022741"/>
    </source>
</evidence>
<dbReference type="AlphaFoldDB" id="A0A2G9RFN5"/>
<keyword evidence="8" id="KW-1185">Reference proteome</keyword>
<keyword evidence="3" id="KW-0547">Nucleotide-binding</keyword>
<protein>
    <recommendedName>
        <fullName evidence="6">Protein kinase domain-containing protein</fullName>
    </recommendedName>
</protein>
<dbReference type="PROSITE" id="PS00108">
    <property type="entry name" value="PROTEIN_KINASE_ST"/>
    <property type="match status" value="1"/>
</dbReference>
<evidence type="ECO:0000256" key="5">
    <source>
        <dbReference type="ARBA" id="ARBA00022840"/>
    </source>
</evidence>
<proteinExistence type="predicted"/>
<organism evidence="7 8">
    <name type="scientific">Aquarana catesbeiana</name>
    <name type="common">American bullfrog</name>
    <name type="synonym">Rana catesbeiana</name>
    <dbReference type="NCBI Taxonomy" id="8400"/>
    <lineage>
        <taxon>Eukaryota</taxon>
        <taxon>Metazoa</taxon>
        <taxon>Chordata</taxon>
        <taxon>Craniata</taxon>
        <taxon>Vertebrata</taxon>
        <taxon>Euteleostomi</taxon>
        <taxon>Amphibia</taxon>
        <taxon>Batrachia</taxon>
        <taxon>Anura</taxon>
        <taxon>Neobatrachia</taxon>
        <taxon>Ranoidea</taxon>
        <taxon>Ranidae</taxon>
        <taxon>Aquarana</taxon>
    </lineage>
</organism>
<reference evidence="8" key="1">
    <citation type="journal article" date="2017" name="Nat. Commun.">
        <title>The North American bullfrog draft genome provides insight into hormonal regulation of long noncoding RNA.</title>
        <authorList>
            <person name="Hammond S.A."/>
            <person name="Warren R.L."/>
            <person name="Vandervalk B.P."/>
            <person name="Kucuk E."/>
            <person name="Khan H."/>
            <person name="Gibb E.A."/>
            <person name="Pandoh P."/>
            <person name="Kirk H."/>
            <person name="Zhao Y."/>
            <person name="Jones M."/>
            <person name="Mungall A.J."/>
            <person name="Coope R."/>
            <person name="Pleasance S."/>
            <person name="Moore R.A."/>
            <person name="Holt R.A."/>
            <person name="Round J.M."/>
            <person name="Ohora S."/>
            <person name="Walle B.V."/>
            <person name="Veldhoen N."/>
            <person name="Helbing C.C."/>
            <person name="Birol I."/>
        </authorList>
    </citation>
    <scope>NUCLEOTIDE SEQUENCE [LARGE SCALE GENOMIC DNA]</scope>
</reference>
<accession>A0A2G9RFN5</accession>
<feature type="domain" description="Protein kinase" evidence="6">
    <location>
        <begin position="1"/>
        <end position="84"/>
    </location>
</feature>
<gene>
    <name evidence="7" type="ORF">AB205_0068000</name>
</gene>
<dbReference type="PANTHER" id="PTHR24351">
    <property type="entry name" value="RIBOSOMAL PROTEIN S6 KINASE"/>
    <property type="match status" value="1"/>
</dbReference>
<evidence type="ECO:0000256" key="4">
    <source>
        <dbReference type="ARBA" id="ARBA00022777"/>
    </source>
</evidence>
<name>A0A2G9RFN5_AQUCT</name>
<keyword evidence="1" id="KW-0723">Serine/threonine-protein kinase</keyword>
<evidence type="ECO:0000256" key="1">
    <source>
        <dbReference type="ARBA" id="ARBA00022527"/>
    </source>
</evidence>
<dbReference type="InterPro" id="IPR008271">
    <property type="entry name" value="Ser/Thr_kinase_AS"/>
</dbReference>
<dbReference type="Pfam" id="PF00069">
    <property type="entry name" value="Pkinase"/>
    <property type="match status" value="1"/>
</dbReference>
<dbReference type="GO" id="GO:0004674">
    <property type="term" value="F:protein serine/threonine kinase activity"/>
    <property type="evidence" value="ECO:0007669"/>
    <property type="project" value="UniProtKB-KW"/>
</dbReference>
<dbReference type="Gene3D" id="1.10.510.10">
    <property type="entry name" value="Transferase(Phosphotransferase) domain 1"/>
    <property type="match status" value="1"/>
</dbReference>
<dbReference type="OrthoDB" id="4062651at2759"/>
<dbReference type="InterPro" id="IPR011009">
    <property type="entry name" value="Kinase-like_dom_sf"/>
</dbReference>
<feature type="non-terminal residue" evidence="7">
    <location>
        <position position="1"/>
    </location>
</feature>
<dbReference type="InterPro" id="IPR000719">
    <property type="entry name" value="Prot_kinase_dom"/>
</dbReference>
<sequence length="84" mass="9621">QNHLVFAMEFLSGGELLALIEKKALLDLRTPRFITVEILCGLMFLHSHNIVHRDLKPENILLDSEGHVRIADFGLSMGWCHRDQ</sequence>
<dbReference type="EMBL" id="KV949679">
    <property type="protein sequence ID" value="PIO26033.1"/>
    <property type="molecule type" value="Genomic_DNA"/>
</dbReference>
<keyword evidence="5" id="KW-0067">ATP-binding</keyword>
<evidence type="ECO:0000259" key="6">
    <source>
        <dbReference type="PROSITE" id="PS50011"/>
    </source>
</evidence>
<dbReference type="Proteomes" id="UP000228934">
    <property type="component" value="Unassembled WGS sequence"/>
</dbReference>
<dbReference type="PROSITE" id="PS50011">
    <property type="entry name" value="PROTEIN_KINASE_DOM"/>
    <property type="match status" value="1"/>
</dbReference>
<evidence type="ECO:0000313" key="7">
    <source>
        <dbReference type="EMBL" id="PIO26033.1"/>
    </source>
</evidence>
<keyword evidence="4" id="KW-0418">Kinase</keyword>
<evidence type="ECO:0000256" key="2">
    <source>
        <dbReference type="ARBA" id="ARBA00022679"/>
    </source>
</evidence>
<keyword evidence="2" id="KW-0808">Transferase</keyword>
<dbReference type="SUPFAM" id="SSF56112">
    <property type="entry name" value="Protein kinase-like (PK-like)"/>
    <property type="match status" value="1"/>
</dbReference>
<dbReference type="GO" id="GO:0005524">
    <property type="term" value="F:ATP binding"/>
    <property type="evidence" value="ECO:0007669"/>
    <property type="project" value="UniProtKB-KW"/>
</dbReference>